<dbReference type="GO" id="GO:0046872">
    <property type="term" value="F:metal ion binding"/>
    <property type="evidence" value="ECO:0007669"/>
    <property type="project" value="UniProtKB-KW"/>
</dbReference>
<dbReference type="Proteomes" id="UP000196778">
    <property type="component" value="Unassembled WGS sequence"/>
</dbReference>
<name>A0A1R4ING1_9MICO</name>
<feature type="active site" description="Proton donor/acceptor" evidence="5">
    <location>
        <position position="165"/>
    </location>
</feature>
<dbReference type="InterPro" id="IPR005135">
    <property type="entry name" value="Endo/exonuclease/phosphatase"/>
</dbReference>
<dbReference type="Pfam" id="PF03372">
    <property type="entry name" value="Exo_endo_phos"/>
    <property type="match status" value="1"/>
</dbReference>
<dbReference type="SUPFAM" id="SSF56219">
    <property type="entry name" value="DNase I-like"/>
    <property type="match status" value="1"/>
</dbReference>
<feature type="active site" description="Proton acceptor" evidence="5">
    <location>
        <position position="264"/>
    </location>
</feature>
<feature type="site" description="Important for catalytic activity" evidence="7">
    <location>
        <position position="234"/>
    </location>
</feature>
<dbReference type="OrthoDB" id="9803914at2"/>
<dbReference type="Gene3D" id="3.60.10.10">
    <property type="entry name" value="Endonuclease/exonuclease/phosphatase"/>
    <property type="match status" value="1"/>
</dbReference>
<keyword evidence="4 6" id="KW-0460">Magnesium</keyword>
<evidence type="ECO:0000256" key="7">
    <source>
        <dbReference type="PIRSR" id="PIRSR604808-3"/>
    </source>
</evidence>
<dbReference type="CDD" id="cd09086">
    <property type="entry name" value="ExoIII-like_AP-endo"/>
    <property type="match status" value="1"/>
</dbReference>
<dbReference type="PROSITE" id="PS51435">
    <property type="entry name" value="AP_NUCLEASE_F1_4"/>
    <property type="match status" value="1"/>
</dbReference>
<reference evidence="10" key="1">
    <citation type="submission" date="2017-02" db="EMBL/GenBank/DDBJ databases">
        <authorList>
            <person name="Dridi B."/>
        </authorList>
    </citation>
    <scope>NUCLEOTIDE SEQUENCE [LARGE SCALE GENOMIC DNA]</scope>
    <source>
        <strain evidence="10">EB411</strain>
    </source>
</reference>
<dbReference type="NCBIfam" id="TIGR00633">
    <property type="entry name" value="xth"/>
    <property type="match status" value="1"/>
</dbReference>
<proteinExistence type="inferred from homology"/>
<dbReference type="InterPro" id="IPR036691">
    <property type="entry name" value="Endo/exonu/phosph_ase_sf"/>
</dbReference>
<feature type="binding site" evidence="6">
    <location>
        <position position="263"/>
    </location>
    <ligand>
        <name>Mg(2+)</name>
        <dbReference type="ChEBI" id="CHEBI:18420"/>
        <label>1</label>
    </ligand>
</feature>
<feature type="site" description="Transition state stabilizer" evidence="7">
    <location>
        <position position="167"/>
    </location>
</feature>
<evidence type="ECO:0000256" key="3">
    <source>
        <dbReference type="ARBA" id="ARBA00022801"/>
    </source>
</evidence>
<protein>
    <submittedName>
        <fullName evidence="9">Exodeoxyribonuclease III</fullName>
        <ecNumber evidence="9">3.1.11.2</ecNumber>
    </submittedName>
</protein>
<evidence type="ECO:0000256" key="6">
    <source>
        <dbReference type="PIRSR" id="PIRSR604808-2"/>
    </source>
</evidence>
<sequence length="285" mass="31455">MRIATWNVNSARARVERIVDFLVRDDIDVLAMQEIKCRDDQFPHERFTAAGYEVVTHGLNQWNGVAIASRLPIDETAIGFPGMPGFGEPGAKAPAGADPEGRPLEARAMRATVDGIEIWSLYVPNGRSLDHDHYRYKLAWLDALRAHTEQRLADAPEVPLALTGDWNVAPTDADMGDPSFGPGSTHVSAPEREAFAAFTRAGLSDVVRPLVPEGYTFWDYTQLRFPRDEGMRIDFILGSDAFARLVEGAQIARDERKGDGPSDHVPVVVDIAGDEDEDDRPMIFG</sequence>
<comment type="similarity">
    <text evidence="1">Belongs to the DNA repair enzymes AP/ExoA family.</text>
</comment>
<evidence type="ECO:0000313" key="10">
    <source>
        <dbReference type="Proteomes" id="UP000196778"/>
    </source>
</evidence>
<keyword evidence="3 9" id="KW-0378">Hydrolase</keyword>
<dbReference type="PANTHER" id="PTHR43250:SF2">
    <property type="entry name" value="EXODEOXYRIBONUCLEASE III"/>
    <property type="match status" value="1"/>
</dbReference>
<feature type="binding site" evidence="6">
    <location>
        <position position="7"/>
    </location>
    <ligand>
        <name>Mg(2+)</name>
        <dbReference type="ChEBI" id="CHEBI:18420"/>
        <label>1</label>
    </ligand>
</feature>
<feature type="binding site" evidence="6">
    <location>
        <position position="167"/>
    </location>
    <ligand>
        <name>Mg(2+)</name>
        <dbReference type="ChEBI" id="CHEBI:18420"/>
        <label>1</label>
    </ligand>
</feature>
<dbReference type="GO" id="GO:0008311">
    <property type="term" value="F:double-stranded DNA 3'-5' DNA exonuclease activity"/>
    <property type="evidence" value="ECO:0007669"/>
    <property type="project" value="UniProtKB-EC"/>
</dbReference>
<evidence type="ECO:0000259" key="8">
    <source>
        <dbReference type="Pfam" id="PF03372"/>
    </source>
</evidence>
<evidence type="ECO:0000256" key="1">
    <source>
        <dbReference type="ARBA" id="ARBA00007092"/>
    </source>
</evidence>
<keyword evidence="6" id="KW-0464">Manganese</keyword>
<dbReference type="EMBL" id="FUKR01000017">
    <property type="protein sequence ID" value="SJN21420.1"/>
    <property type="molecule type" value="Genomic_DNA"/>
</dbReference>
<accession>A0A1R4ING1</accession>
<dbReference type="PANTHER" id="PTHR43250">
    <property type="entry name" value="EXODEOXYRIBONUCLEASE III"/>
    <property type="match status" value="1"/>
</dbReference>
<dbReference type="RefSeq" id="WP_087136173.1">
    <property type="nucleotide sequence ID" value="NZ_FUKR01000017.1"/>
</dbReference>
<evidence type="ECO:0000256" key="2">
    <source>
        <dbReference type="ARBA" id="ARBA00022723"/>
    </source>
</evidence>
<keyword evidence="10" id="KW-1185">Reference proteome</keyword>
<dbReference type="GO" id="GO:0006281">
    <property type="term" value="P:DNA repair"/>
    <property type="evidence" value="ECO:0007669"/>
    <property type="project" value="InterPro"/>
</dbReference>
<gene>
    <name evidence="9" type="ORF">FM119_02780</name>
</gene>
<comment type="cofactor">
    <cofactor evidence="6">
        <name>Mg(2+)</name>
        <dbReference type="ChEBI" id="CHEBI:18420"/>
    </cofactor>
    <cofactor evidence="6">
        <name>Mn(2+)</name>
        <dbReference type="ChEBI" id="CHEBI:29035"/>
    </cofactor>
    <text evidence="6">Probably binds two magnesium or manganese ions per subunit.</text>
</comment>
<dbReference type="InterPro" id="IPR004808">
    <property type="entry name" value="AP_endonuc_1"/>
</dbReference>
<feature type="domain" description="Endonuclease/exonuclease/phosphatase" evidence="8">
    <location>
        <begin position="4"/>
        <end position="264"/>
    </location>
</feature>
<evidence type="ECO:0000256" key="4">
    <source>
        <dbReference type="ARBA" id="ARBA00022842"/>
    </source>
</evidence>
<keyword evidence="2 6" id="KW-0479">Metal-binding</keyword>
<dbReference type="NCBIfam" id="TIGR00195">
    <property type="entry name" value="exoDNase_III"/>
    <property type="match status" value="1"/>
</dbReference>
<feature type="active site" evidence="5">
    <location>
        <position position="122"/>
    </location>
</feature>
<feature type="binding site" evidence="6">
    <location>
        <position position="165"/>
    </location>
    <ligand>
        <name>Mg(2+)</name>
        <dbReference type="ChEBI" id="CHEBI:18420"/>
        <label>1</label>
    </ligand>
</feature>
<dbReference type="AlphaFoldDB" id="A0A1R4ING1"/>
<evidence type="ECO:0000313" key="9">
    <source>
        <dbReference type="EMBL" id="SJN21420.1"/>
    </source>
</evidence>
<dbReference type="InterPro" id="IPR037493">
    <property type="entry name" value="ExoIII-like"/>
</dbReference>
<feature type="site" description="Interaction with DNA substrate" evidence="7">
    <location>
        <position position="264"/>
    </location>
</feature>
<feature type="binding site" evidence="6">
    <location>
        <position position="34"/>
    </location>
    <ligand>
        <name>Mg(2+)</name>
        <dbReference type="ChEBI" id="CHEBI:18420"/>
        <label>1</label>
    </ligand>
</feature>
<feature type="binding site" evidence="6">
    <location>
        <position position="264"/>
    </location>
    <ligand>
        <name>Mg(2+)</name>
        <dbReference type="ChEBI" id="CHEBI:18420"/>
        <label>1</label>
    </ligand>
</feature>
<organism evidence="9 10">
    <name type="scientific">Mycetocola reblochoni REB411</name>
    <dbReference type="NCBI Taxonomy" id="1255698"/>
    <lineage>
        <taxon>Bacteria</taxon>
        <taxon>Bacillati</taxon>
        <taxon>Actinomycetota</taxon>
        <taxon>Actinomycetes</taxon>
        <taxon>Micrococcales</taxon>
        <taxon>Microbacteriaceae</taxon>
        <taxon>Mycetocola</taxon>
    </lineage>
</organism>
<dbReference type="EC" id="3.1.11.2" evidence="9"/>
<evidence type="ECO:0000256" key="5">
    <source>
        <dbReference type="PIRSR" id="PIRSR604808-1"/>
    </source>
</evidence>